<protein>
    <submittedName>
        <fullName evidence="9">Preprotein translocase subunit SecE</fullName>
    </submittedName>
</protein>
<dbReference type="Gene3D" id="1.20.5.1030">
    <property type="entry name" value="Preprotein translocase secy subunit"/>
    <property type="match status" value="1"/>
</dbReference>
<feature type="transmembrane region" description="Helical" evidence="8">
    <location>
        <begin position="39"/>
        <end position="63"/>
    </location>
</feature>
<reference evidence="9 10" key="1">
    <citation type="submission" date="2022-03" db="EMBL/GenBank/DDBJ databases">
        <title>Novel taxa within the pig intestine.</title>
        <authorList>
            <person name="Wylensek D."/>
            <person name="Bishof K."/>
            <person name="Afrizal A."/>
            <person name="Clavel T."/>
        </authorList>
    </citation>
    <scope>NUCLEOTIDE SEQUENCE [LARGE SCALE GENOMIC DNA]</scope>
    <source>
        <strain evidence="9 10">Cla-KB-P134</strain>
    </source>
</reference>
<evidence type="ECO:0000256" key="1">
    <source>
        <dbReference type="ARBA" id="ARBA00004370"/>
    </source>
</evidence>
<evidence type="ECO:0000313" key="10">
    <source>
        <dbReference type="Proteomes" id="UP001285244"/>
    </source>
</evidence>
<keyword evidence="7 8" id="KW-0472">Membrane</keyword>
<dbReference type="RefSeq" id="WP_320325727.1">
    <property type="nucleotide sequence ID" value="NZ_JALBUS010000007.1"/>
</dbReference>
<keyword evidence="5 8" id="KW-1133">Transmembrane helix</keyword>
<sequence length="69" mass="7892">MAKDQKKNKKGWVYSPANVMRELKKVKWPSVKQLSKDSLLVIVFTVLFGLYFFVCELLSTGIVSRIVGK</sequence>
<proteinExistence type="predicted"/>
<evidence type="ECO:0000256" key="2">
    <source>
        <dbReference type="ARBA" id="ARBA00022448"/>
    </source>
</evidence>
<evidence type="ECO:0000256" key="4">
    <source>
        <dbReference type="ARBA" id="ARBA00022927"/>
    </source>
</evidence>
<keyword evidence="4" id="KW-0653">Protein transport</keyword>
<keyword evidence="6" id="KW-0811">Translocation</keyword>
<comment type="caution">
    <text evidence="9">The sequence shown here is derived from an EMBL/GenBank/DDBJ whole genome shotgun (WGS) entry which is preliminary data.</text>
</comment>
<dbReference type="EMBL" id="JALBUS010000007">
    <property type="protein sequence ID" value="MDX8417431.1"/>
    <property type="molecule type" value="Genomic_DNA"/>
</dbReference>
<keyword evidence="2" id="KW-0813">Transport</keyword>
<evidence type="ECO:0000256" key="7">
    <source>
        <dbReference type="ARBA" id="ARBA00023136"/>
    </source>
</evidence>
<dbReference type="NCBIfam" id="TIGR00964">
    <property type="entry name" value="secE_bact"/>
    <property type="match status" value="1"/>
</dbReference>
<keyword evidence="10" id="KW-1185">Reference proteome</keyword>
<dbReference type="InterPro" id="IPR005807">
    <property type="entry name" value="SecE_bac"/>
</dbReference>
<comment type="subcellular location">
    <subcellularLocation>
        <location evidence="1">Membrane</location>
    </subcellularLocation>
</comment>
<evidence type="ECO:0000256" key="8">
    <source>
        <dbReference type="SAM" id="Phobius"/>
    </source>
</evidence>
<accession>A0ABU4WN32</accession>
<name>A0ABU4WN32_9FIRM</name>
<gene>
    <name evidence="9" type="primary">secE</name>
    <name evidence="9" type="ORF">MOZ64_06205</name>
</gene>
<organism evidence="9 10">
    <name type="scientific">Absicoccus intestinalis</name>
    <dbReference type="NCBI Taxonomy" id="2926319"/>
    <lineage>
        <taxon>Bacteria</taxon>
        <taxon>Bacillati</taxon>
        <taxon>Bacillota</taxon>
        <taxon>Erysipelotrichia</taxon>
        <taxon>Erysipelotrichales</taxon>
        <taxon>Erysipelotrichaceae</taxon>
        <taxon>Absicoccus</taxon>
    </lineage>
</organism>
<evidence type="ECO:0000256" key="6">
    <source>
        <dbReference type="ARBA" id="ARBA00023010"/>
    </source>
</evidence>
<evidence type="ECO:0000313" key="9">
    <source>
        <dbReference type="EMBL" id="MDX8417431.1"/>
    </source>
</evidence>
<keyword evidence="3 8" id="KW-0812">Transmembrane</keyword>
<dbReference type="Proteomes" id="UP001285244">
    <property type="component" value="Unassembled WGS sequence"/>
</dbReference>
<dbReference type="InterPro" id="IPR001901">
    <property type="entry name" value="Translocase_SecE/Sec61-g"/>
</dbReference>
<dbReference type="InterPro" id="IPR038379">
    <property type="entry name" value="SecE_sf"/>
</dbReference>
<evidence type="ECO:0000256" key="5">
    <source>
        <dbReference type="ARBA" id="ARBA00022989"/>
    </source>
</evidence>
<evidence type="ECO:0000256" key="3">
    <source>
        <dbReference type="ARBA" id="ARBA00022692"/>
    </source>
</evidence>
<dbReference type="Pfam" id="PF00584">
    <property type="entry name" value="SecE"/>
    <property type="match status" value="1"/>
</dbReference>